<comment type="caution">
    <text evidence="2">The sequence shown here is derived from an EMBL/GenBank/DDBJ whole genome shotgun (WGS) entry which is preliminary data.</text>
</comment>
<evidence type="ECO:0000313" key="2">
    <source>
        <dbReference type="EMBL" id="CAB4018564.1"/>
    </source>
</evidence>
<evidence type="ECO:0000313" key="3">
    <source>
        <dbReference type="Proteomes" id="UP001152795"/>
    </source>
</evidence>
<protein>
    <submittedName>
        <fullName evidence="2">52 kDa repressor of the inhibitor of the kinase-like</fullName>
    </submittedName>
</protein>
<dbReference type="InterPro" id="IPR012337">
    <property type="entry name" value="RNaseH-like_sf"/>
</dbReference>
<name>A0A7D9J0K3_PARCT</name>
<dbReference type="SUPFAM" id="SSF53098">
    <property type="entry name" value="Ribonuclease H-like"/>
    <property type="match status" value="1"/>
</dbReference>
<sequence length="354" mass="40804">MMEHVSVVSEFLNFFPKRFALLVKTIEEMLPESRHKRLINVCKTRWVARIDGLSVFIEVFPAVIRCFDIIRDNINNTWNPESVQKAGYLYLGSVSCLFIVTPVIVSRCLEVTRPLTVQLQEKAIHAGAAREKVSCLYVHLENVRNEEDAKHDLWFEEAESVAEGVGTLPEKPRVASKQQHRANTPADTPSDYYRRVITIPVLDHLKSQIQTRFTADNLDVLDAVYGLPRNVLMYPDWKTKFSKFLEIYKDDLPQPCFLATELEMWSERCRMEKGPLPTKLVDVLPFVDEISFSNIYTAFQIFATIPVTTCSCERSISALRRLKTYLRSTMSESRLRGLALLNVHREIHLDTEHI</sequence>
<feature type="domain" description="HAT C-terminal dimerisation" evidence="1">
    <location>
        <begin position="290"/>
        <end position="346"/>
    </location>
</feature>
<dbReference type="EMBL" id="CACRXK020010061">
    <property type="protein sequence ID" value="CAB4018564.1"/>
    <property type="molecule type" value="Genomic_DNA"/>
</dbReference>
<dbReference type="OrthoDB" id="5953903at2759"/>
<reference evidence="2" key="1">
    <citation type="submission" date="2020-04" db="EMBL/GenBank/DDBJ databases">
        <authorList>
            <person name="Alioto T."/>
            <person name="Alioto T."/>
            <person name="Gomez Garrido J."/>
        </authorList>
    </citation>
    <scope>NUCLEOTIDE SEQUENCE</scope>
    <source>
        <strain evidence="2">A484AB</strain>
    </source>
</reference>
<evidence type="ECO:0000259" key="1">
    <source>
        <dbReference type="Pfam" id="PF05699"/>
    </source>
</evidence>
<dbReference type="GO" id="GO:0046983">
    <property type="term" value="F:protein dimerization activity"/>
    <property type="evidence" value="ECO:0007669"/>
    <property type="project" value="InterPro"/>
</dbReference>
<organism evidence="2 3">
    <name type="scientific">Paramuricea clavata</name>
    <name type="common">Red gorgonian</name>
    <name type="synonym">Violescent sea-whip</name>
    <dbReference type="NCBI Taxonomy" id="317549"/>
    <lineage>
        <taxon>Eukaryota</taxon>
        <taxon>Metazoa</taxon>
        <taxon>Cnidaria</taxon>
        <taxon>Anthozoa</taxon>
        <taxon>Octocorallia</taxon>
        <taxon>Malacalcyonacea</taxon>
        <taxon>Plexauridae</taxon>
        <taxon>Paramuricea</taxon>
    </lineage>
</organism>
<dbReference type="Proteomes" id="UP001152795">
    <property type="component" value="Unassembled WGS sequence"/>
</dbReference>
<dbReference type="PANTHER" id="PTHR46289">
    <property type="entry name" value="52 KDA REPRESSOR OF THE INHIBITOR OF THE PROTEIN KINASE-LIKE PROTEIN-RELATED"/>
    <property type="match status" value="1"/>
</dbReference>
<dbReference type="AlphaFoldDB" id="A0A7D9J0K3"/>
<proteinExistence type="predicted"/>
<gene>
    <name evidence="2" type="ORF">PACLA_8A079715</name>
</gene>
<dbReference type="InterPro" id="IPR052958">
    <property type="entry name" value="IFN-induced_PKR_regulator"/>
</dbReference>
<keyword evidence="3" id="KW-1185">Reference proteome</keyword>
<dbReference type="Pfam" id="PF05699">
    <property type="entry name" value="Dimer_Tnp_hAT"/>
    <property type="match status" value="1"/>
</dbReference>
<accession>A0A7D9J0K3</accession>
<dbReference type="InterPro" id="IPR008906">
    <property type="entry name" value="HATC_C_dom"/>
</dbReference>
<dbReference type="PANTHER" id="PTHR46289:SF17">
    <property type="entry name" value="HAT C-TERMINAL DIMERISATION DOMAIN-CONTAINING PROTEIN"/>
    <property type="match status" value="1"/>
</dbReference>